<feature type="domain" description="DUF6436" evidence="1">
    <location>
        <begin position="56"/>
        <end position="185"/>
    </location>
</feature>
<gene>
    <name evidence="2" type="ORF">LDX50_07355</name>
    <name evidence="3" type="ORF">LDX50_13325</name>
    <name evidence="4" type="ORF">LDX50_19045</name>
</gene>
<dbReference type="InterPro" id="IPR036249">
    <property type="entry name" value="Thioredoxin-like_sf"/>
</dbReference>
<sequence length="212" mass="24046">MQKILLFLALTLTALGGIGFLFWEQEYKYTLPTPIPQNLKQVETGDSVEAILPRLPGKKGVFVHFYNYDCPCSRFNITEFQSMVRRYSDDIQFIAVLQSEDQDPLKIEEFKKKYDLGIEVIDDPDGSIADALGIYSTPQAVLIQDHKIYYKGNYNRARFCVSRNTKFAEIALDAMLNGEEPPYFPEVALTAYGCELPSNSEANNSTNLLSIF</sequence>
<dbReference type="AlphaFoldDB" id="A0A9X1HS68"/>
<dbReference type="Pfam" id="PF20029">
    <property type="entry name" value="DUF6436"/>
    <property type="match status" value="1"/>
</dbReference>
<dbReference type="Gene3D" id="3.40.30.10">
    <property type="entry name" value="Glutaredoxin"/>
    <property type="match status" value="1"/>
</dbReference>
<dbReference type="GO" id="GO:0016491">
    <property type="term" value="F:oxidoreductase activity"/>
    <property type="evidence" value="ECO:0007669"/>
    <property type="project" value="InterPro"/>
</dbReference>
<keyword evidence="5" id="KW-1185">Reference proteome</keyword>
<organism evidence="4 5">
    <name type="scientific">Fulvivirga sedimenti</name>
    <dbReference type="NCBI Taxonomy" id="2879465"/>
    <lineage>
        <taxon>Bacteria</taxon>
        <taxon>Pseudomonadati</taxon>
        <taxon>Bacteroidota</taxon>
        <taxon>Cytophagia</taxon>
        <taxon>Cytophagales</taxon>
        <taxon>Fulvivirgaceae</taxon>
        <taxon>Fulvivirga</taxon>
    </lineage>
</organism>
<evidence type="ECO:0000313" key="2">
    <source>
        <dbReference type="EMBL" id="MCA6074681.1"/>
    </source>
</evidence>
<comment type="caution">
    <text evidence="4">The sequence shown here is derived from an EMBL/GenBank/DDBJ whole genome shotgun (WGS) entry which is preliminary data.</text>
</comment>
<dbReference type="GO" id="GO:0016209">
    <property type="term" value="F:antioxidant activity"/>
    <property type="evidence" value="ECO:0007669"/>
    <property type="project" value="InterPro"/>
</dbReference>
<accession>A0A9X1HS68</accession>
<dbReference type="InterPro" id="IPR045494">
    <property type="entry name" value="DUF6436"/>
</dbReference>
<dbReference type="EMBL" id="JAIXNE010000004">
    <property type="protein sequence ID" value="MCA6076986.1"/>
    <property type="molecule type" value="Genomic_DNA"/>
</dbReference>
<dbReference type="EMBL" id="JAIXNE010000003">
    <property type="protein sequence ID" value="MCA6075858.1"/>
    <property type="molecule type" value="Genomic_DNA"/>
</dbReference>
<evidence type="ECO:0000313" key="4">
    <source>
        <dbReference type="EMBL" id="MCA6076986.1"/>
    </source>
</evidence>
<protein>
    <submittedName>
        <fullName evidence="4">Redoxin domain-containing protein</fullName>
    </submittedName>
</protein>
<dbReference type="RefSeq" id="WP_225697794.1">
    <property type="nucleotide sequence ID" value="NZ_JAIXNE010000002.1"/>
</dbReference>
<dbReference type="PANTHER" id="PTHR42852:SF13">
    <property type="entry name" value="PROTEIN DIPZ"/>
    <property type="match status" value="1"/>
</dbReference>
<evidence type="ECO:0000313" key="5">
    <source>
        <dbReference type="Proteomes" id="UP001139409"/>
    </source>
</evidence>
<evidence type="ECO:0000259" key="1">
    <source>
        <dbReference type="Pfam" id="PF20029"/>
    </source>
</evidence>
<name>A0A9X1HS68_9BACT</name>
<reference evidence="4" key="1">
    <citation type="submission" date="2021-09" db="EMBL/GenBank/DDBJ databases">
        <title>Fulvivirga sp. isolated from coastal sediment.</title>
        <authorList>
            <person name="Yu H."/>
        </authorList>
    </citation>
    <scope>NUCLEOTIDE SEQUENCE</scope>
    <source>
        <strain evidence="4">1062</strain>
    </source>
</reference>
<dbReference type="Proteomes" id="UP001139409">
    <property type="component" value="Unassembled WGS sequence"/>
</dbReference>
<dbReference type="InterPro" id="IPR050553">
    <property type="entry name" value="Thioredoxin_ResA/DsbE_sf"/>
</dbReference>
<evidence type="ECO:0000313" key="3">
    <source>
        <dbReference type="EMBL" id="MCA6075858.1"/>
    </source>
</evidence>
<dbReference type="PANTHER" id="PTHR42852">
    <property type="entry name" value="THIOL:DISULFIDE INTERCHANGE PROTEIN DSBE"/>
    <property type="match status" value="1"/>
</dbReference>
<proteinExistence type="predicted"/>
<dbReference type="SUPFAM" id="SSF52833">
    <property type="entry name" value="Thioredoxin-like"/>
    <property type="match status" value="1"/>
</dbReference>
<dbReference type="EMBL" id="JAIXNE010000002">
    <property type="protein sequence ID" value="MCA6074681.1"/>
    <property type="molecule type" value="Genomic_DNA"/>
</dbReference>